<dbReference type="AlphaFoldDB" id="N6YZB0"/>
<dbReference type="RefSeq" id="WP_004363568.1">
    <property type="nucleotide sequence ID" value="NZ_AMXF01000076.1"/>
</dbReference>
<protein>
    <submittedName>
        <fullName evidence="1">Uncharacterized protein</fullName>
    </submittedName>
</protein>
<gene>
    <name evidence="1" type="ORF">C667_11694</name>
</gene>
<keyword evidence="2" id="KW-1185">Reference proteome</keyword>
<reference evidence="1 2" key="1">
    <citation type="submission" date="2012-09" db="EMBL/GenBank/DDBJ databases">
        <title>Draft Genome Sequences of 6 Strains from Genus Thauera.</title>
        <authorList>
            <person name="Liu B."/>
            <person name="Shapleigh J.P."/>
            <person name="Frostegard A.H."/>
        </authorList>
    </citation>
    <scope>NUCLEOTIDE SEQUENCE [LARGE SCALE GENOMIC DNA]</scope>
    <source>
        <strain evidence="1 2">B4P</strain>
    </source>
</reference>
<dbReference type="EMBL" id="AMXF01000076">
    <property type="protein sequence ID" value="ENO96895.1"/>
    <property type="molecule type" value="Genomic_DNA"/>
</dbReference>
<dbReference type="Proteomes" id="UP000013047">
    <property type="component" value="Unassembled WGS sequence"/>
</dbReference>
<name>N6YZB0_9RHOO</name>
<sequence length="113" mass="11454">MRTPILPHLPSAPVVTVSRAAGGGFVQGFVAAGCVSAFQDHPAPACAVDLKRVLRHALQGGAALAAGSQAAMAVRRQDYTGALVATAAGAAGVLLIERLLRDSAKAVQEKKDV</sequence>
<dbReference type="PROSITE" id="PS51257">
    <property type="entry name" value="PROKAR_LIPOPROTEIN"/>
    <property type="match status" value="1"/>
</dbReference>
<evidence type="ECO:0000313" key="1">
    <source>
        <dbReference type="EMBL" id="ENO96895.1"/>
    </source>
</evidence>
<evidence type="ECO:0000313" key="2">
    <source>
        <dbReference type="Proteomes" id="UP000013047"/>
    </source>
</evidence>
<comment type="caution">
    <text evidence="1">The sequence shown here is derived from an EMBL/GenBank/DDBJ whole genome shotgun (WGS) entry which is preliminary data.</text>
</comment>
<accession>N6YZB0</accession>
<proteinExistence type="predicted"/>
<organism evidence="1 2">
    <name type="scientific">Thauera phenylacetica B4P</name>
    <dbReference type="NCBI Taxonomy" id="1234382"/>
    <lineage>
        <taxon>Bacteria</taxon>
        <taxon>Pseudomonadati</taxon>
        <taxon>Pseudomonadota</taxon>
        <taxon>Betaproteobacteria</taxon>
        <taxon>Rhodocyclales</taxon>
        <taxon>Zoogloeaceae</taxon>
        <taxon>Thauera</taxon>
    </lineage>
</organism>